<gene>
    <name evidence="2" type="ORF">BCT23_15235</name>
</gene>
<reference evidence="3" key="1">
    <citation type="submission" date="2016-07" db="EMBL/GenBank/DDBJ databases">
        <title>Nontailed viruses are major unrecognized killers of bacteria in the ocean.</title>
        <authorList>
            <person name="Kauffman K."/>
            <person name="Hussain F."/>
            <person name="Yang J."/>
            <person name="Arevalo P."/>
            <person name="Brown J."/>
            <person name="Cutler M."/>
            <person name="Kelly L."/>
            <person name="Polz M.F."/>
        </authorList>
    </citation>
    <scope>NUCLEOTIDE SEQUENCE [LARGE SCALE GENOMIC DNA]</scope>
    <source>
        <strain evidence="3">10N.261.45.A10</strain>
    </source>
</reference>
<keyword evidence="1" id="KW-0472">Membrane</keyword>
<keyword evidence="1" id="KW-1133">Transmembrane helix</keyword>
<comment type="caution">
    <text evidence="2">The sequence shown here is derived from an EMBL/GenBank/DDBJ whole genome shotgun (WGS) entry which is preliminary data.</text>
</comment>
<dbReference type="Proteomes" id="UP000235387">
    <property type="component" value="Unassembled WGS sequence"/>
</dbReference>
<evidence type="ECO:0000313" key="3">
    <source>
        <dbReference type="Proteomes" id="UP000235387"/>
    </source>
</evidence>
<accession>A0A2N7LB36</accession>
<sequence>MTYSKNQDPLKSQLTKHYDAKSLSVTQVNALNELQEKVTKKQSAPRSQAHRTGMALAAMLMLAVSVWTLWGDRHDYGAISAEIAYNHNSQMQMEILSDSFADIDTYLNRLDFSVVMPSQLPVEKWVLLGGRYCSIDGKIAAQLHVKDLDTDRVYTFYQAKLPRGVEAHVDDMVMDVDGVSVSLWEENGLLMGLAK</sequence>
<evidence type="ECO:0000256" key="1">
    <source>
        <dbReference type="SAM" id="Phobius"/>
    </source>
</evidence>
<keyword evidence="1" id="KW-0812">Transmembrane</keyword>
<dbReference type="RefSeq" id="WP_102390834.1">
    <property type="nucleotide sequence ID" value="NZ_MDAG01000014.1"/>
</dbReference>
<feature type="transmembrane region" description="Helical" evidence="1">
    <location>
        <begin position="52"/>
        <end position="70"/>
    </location>
</feature>
<evidence type="ECO:0000313" key="2">
    <source>
        <dbReference type="EMBL" id="PMN92339.1"/>
    </source>
</evidence>
<organism evidence="2 3">
    <name type="scientific">Enterovibrio norvegicus</name>
    <dbReference type="NCBI Taxonomy" id="188144"/>
    <lineage>
        <taxon>Bacteria</taxon>
        <taxon>Pseudomonadati</taxon>
        <taxon>Pseudomonadota</taxon>
        <taxon>Gammaproteobacteria</taxon>
        <taxon>Vibrionales</taxon>
        <taxon>Vibrionaceae</taxon>
        <taxon>Enterovibrio</taxon>
    </lineage>
</organism>
<proteinExistence type="predicted"/>
<dbReference type="EMBL" id="MDAL01000018">
    <property type="protein sequence ID" value="PMN92339.1"/>
    <property type="molecule type" value="Genomic_DNA"/>
</dbReference>
<dbReference type="AlphaFoldDB" id="A0A2N7LB36"/>
<name>A0A2N7LB36_9GAMM</name>
<protein>
    <submittedName>
        <fullName evidence="2">Uncharacterized protein</fullName>
    </submittedName>
</protein>